<keyword evidence="2 5" id="KW-0812">Transmembrane</keyword>
<keyword evidence="3 5" id="KW-1133">Transmembrane helix</keyword>
<dbReference type="PANTHER" id="PTHR37422">
    <property type="entry name" value="TEICHURONIC ACID BIOSYNTHESIS PROTEIN TUAE"/>
    <property type="match status" value="1"/>
</dbReference>
<dbReference type="InterPro" id="IPR007016">
    <property type="entry name" value="O-antigen_ligase-rel_domated"/>
</dbReference>
<dbReference type="Gene3D" id="1.25.40.10">
    <property type="entry name" value="Tetratricopeptide repeat domain"/>
    <property type="match status" value="1"/>
</dbReference>
<dbReference type="GO" id="GO:0016020">
    <property type="term" value="C:membrane"/>
    <property type="evidence" value="ECO:0007669"/>
    <property type="project" value="UniProtKB-SubCell"/>
</dbReference>
<reference evidence="7 8" key="1">
    <citation type="submission" date="2018-08" db="EMBL/GenBank/DDBJ databases">
        <title>A genome reference for cultivated species of the human gut microbiota.</title>
        <authorList>
            <person name="Zou Y."/>
            <person name="Xue W."/>
            <person name="Luo G."/>
        </authorList>
    </citation>
    <scope>NUCLEOTIDE SEQUENCE [LARGE SCALE GENOMIC DNA]</scope>
    <source>
        <strain evidence="7 8">AM42-38</strain>
    </source>
</reference>
<evidence type="ECO:0000256" key="3">
    <source>
        <dbReference type="ARBA" id="ARBA00022989"/>
    </source>
</evidence>
<dbReference type="PANTHER" id="PTHR37422:SF23">
    <property type="entry name" value="TEICHURONIC ACID BIOSYNTHESIS PROTEIN TUAE"/>
    <property type="match status" value="1"/>
</dbReference>
<accession>A0A413SVS9</accession>
<sequence length="642" mass="72959">MPKNNNTGIHPNKAVWYATACLLLVAMGIFLYRVDDSHLVSFLLLAGGLTAIHVLPFGRWTVLDTCVGMITLYDLVSCLYADCPLPAIRVSLYSLYALVAYFTFRRLSAWQPAERIVRSGSDVLMGIAVVLAILSFFVFRSSVLGVGFEDTYHFRFLFRPLGYITNVWSEILLLILGWTCLSRRRYAMVLVILTFTAIFLSFSRGVYIASGIFLIGSMAVMHKADKFRVLFSALAALALVTVCCPKEFRTTLAMNSTVSQQQSTESRIQGTEAAWTVFKERPLEGYGNGNYMYALDTVTGQDSTKPFTSMAPNTLARLLVEKGIAGTSLYALLFLAVARALWQRRKQRESRIIGCTLLALLAKDMSQSAWEEVPFLMLMVYLLLAYLQREEEEEPERIPFSASGYAIAGLALATVLVWNIPSMLRATDPTGTYLERKEYRKAWMRHPEDVQLRYLYASRTLVKENPAEADSILRKLATDFPRNSLYLRAYAERCYIRDDKGTACRMMAEAIRYTPRLLDDERMRYWKQTDSIFHASVVRKALEDKPVNGASALDYARYGYVAHWVGDTITANASLREAVKILPNLTTPYLLLGEYDKYKLLMYGAFHADLEHAPLPEYPPVNEDYLLEKQVDVKVRNWYRSW</sequence>
<feature type="transmembrane region" description="Helical" evidence="5">
    <location>
        <begin position="39"/>
        <end position="59"/>
    </location>
</feature>
<feature type="transmembrane region" description="Helical" evidence="5">
    <location>
        <begin position="123"/>
        <end position="143"/>
    </location>
</feature>
<keyword evidence="4 5" id="KW-0472">Membrane</keyword>
<feature type="transmembrane region" description="Helical" evidence="5">
    <location>
        <begin position="369"/>
        <end position="387"/>
    </location>
</feature>
<evidence type="ECO:0000256" key="5">
    <source>
        <dbReference type="SAM" id="Phobius"/>
    </source>
</evidence>
<evidence type="ECO:0000256" key="2">
    <source>
        <dbReference type="ARBA" id="ARBA00022692"/>
    </source>
</evidence>
<gene>
    <name evidence="7" type="ORF">DW921_13865</name>
</gene>
<feature type="transmembrane region" description="Helical" evidence="5">
    <location>
        <begin position="188"/>
        <end position="215"/>
    </location>
</feature>
<evidence type="ECO:0000256" key="4">
    <source>
        <dbReference type="ARBA" id="ARBA00023136"/>
    </source>
</evidence>
<comment type="subcellular location">
    <subcellularLocation>
        <location evidence="1">Membrane</location>
        <topology evidence="1">Multi-pass membrane protein</topology>
    </subcellularLocation>
</comment>
<comment type="caution">
    <text evidence="7">The sequence shown here is derived from an EMBL/GenBank/DDBJ whole genome shotgun (WGS) entry which is preliminary data.</text>
</comment>
<evidence type="ECO:0000313" key="8">
    <source>
        <dbReference type="Proteomes" id="UP000283855"/>
    </source>
</evidence>
<dbReference type="InterPro" id="IPR011990">
    <property type="entry name" value="TPR-like_helical_dom_sf"/>
</dbReference>
<feature type="transmembrane region" description="Helical" evidence="5">
    <location>
        <begin position="399"/>
        <end position="420"/>
    </location>
</feature>
<feature type="transmembrane region" description="Helical" evidence="5">
    <location>
        <begin position="14"/>
        <end position="32"/>
    </location>
</feature>
<feature type="transmembrane region" description="Helical" evidence="5">
    <location>
        <begin position="79"/>
        <end position="102"/>
    </location>
</feature>
<feature type="transmembrane region" description="Helical" evidence="5">
    <location>
        <begin position="163"/>
        <end position="181"/>
    </location>
</feature>
<feature type="transmembrane region" description="Helical" evidence="5">
    <location>
        <begin position="323"/>
        <end position="342"/>
    </location>
</feature>
<proteinExistence type="predicted"/>
<evidence type="ECO:0000256" key="1">
    <source>
        <dbReference type="ARBA" id="ARBA00004141"/>
    </source>
</evidence>
<dbReference type="InterPro" id="IPR051533">
    <property type="entry name" value="WaaL-like"/>
</dbReference>
<evidence type="ECO:0000313" key="7">
    <source>
        <dbReference type="EMBL" id="RHA73195.1"/>
    </source>
</evidence>
<keyword evidence="7" id="KW-0436">Ligase</keyword>
<dbReference type="AlphaFoldDB" id="A0A413SVS9"/>
<protein>
    <submittedName>
        <fullName evidence="7">O-antigen ligase family protein</fullName>
    </submittedName>
</protein>
<dbReference type="EMBL" id="QSFT01000042">
    <property type="protein sequence ID" value="RHA73195.1"/>
    <property type="molecule type" value="Genomic_DNA"/>
</dbReference>
<dbReference type="Pfam" id="PF04932">
    <property type="entry name" value="Wzy_C"/>
    <property type="match status" value="1"/>
</dbReference>
<feature type="domain" description="O-antigen ligase-related" evidence="6">
    <location>
        <begin position="190"/>
        <end position="330"/>
    </location>
</feature>
<evidence type="ECO:0000259" key="6">
    <source>
        <dbReference type="Pfam" id="PF04932"/>
    </source>
</evidence>
<organism evidence="7 8">
    <name type="scientific">Phocaeicola coprophilus</name>
    <dbReference type="NCBI Taxonomy" id="387090"/>
    <lineage>
        <taxon>Bacteria</taxon>
        <taxon>Pseudomonadati</taxon>
        <taxon>Bacteroidota</taxon>
        <taxon>Bacteroidia</taxon>
        <taxon>Bacteroidales</taxon>
        <taxon>Bacteroidaceae</taxon>
        <taxon>Phocaeicola</taxon>
    </lineage>
</organism>
<dbReference type="RefSeq" id="WP_118400965.1">
    <property type="nucleotide sequence ID" value="NZ_CABJGD010000042.1"/>
</dbReference>
<name>A0A413SVS9_9BACT</name>
<dbReference type="Proteomes" id="UP000283855">
    <property type="component" value="Unassembled WGS sequence"/>
</dbReference>
<dbReference type="GO" id="GO:0016874">
    <property type="term" value="F:ligase activity"/>
    <property type="evidence" value="ECO:0007669"/>
    <property type="project" value="UniProtKB-KW"/>
</dbReference>
<feature type="transmembrane region" description="Helical" evidence="5">
    <location>
        <begin position="227"/>
        <end position="244"/>
    </location>
</feature>